<comment type="caution">
    <text evidence="4">The sequence shown here is derived from an EMBL/GenBank/DDBJ whole genome shotgun (WGS) entry which is preliminary data.</text>
</comment>
<dbReference type="InterPro" id="IPR003010">
    <property type="entry name" value="C-N_Hydrolase"/>
</dbReference>
<dbReference type="Pfam" id="PF00795">
    <property type="entry name" value="CN_hydrolase"/>
    <property type="match status" value="1"/>
</dbReference>
<organism evidence="4 5">
    <name type="scientific">Azospirillum oleiclasticum</name>
    <dbReference type="NCBI Taxonomy" id="2735135"/>
    <lineage>
        <taxon>Bacteria</taxon>
        <taxon>Pseudomonadati</taxon>
        <taxon>Pseudomonadota</taxon>
        <taxon>Alphaproteobacteria</taxon>
        <taxon>Rhodospirillales</taxon>
        <taxon>Azospirillaceae</taxon>
        <taxon>Azospirillum</taxon>
    </lineage>
</organism>
<keyword evidence="2" id="KW-0520">NAD</keyword>
<dbReference type="InterPro" id="IPR014729">
    <property type="entry name" value="Rossmann-like_a/b/a_fold"/>
</dbReference>
<dbReference type="Proteomes" id="UP000584642">
    <property type="component" value="Unassembled WGS sequence"/>
</dbReference>
<dbReference type="RefSeq" id="WP_180283707.1">
    <property type="nucleotide sequence ID" value="NZ_JABFDB010000014.1"/>
</dbReference>
<feature type="domain" description="CN hydrolase" evidence="3">
    <location>
        <begin position="6"/>
        <end position="244"/>
    </location>
</feature>
<comment type="similarity">
    <text evidence="2">In the C-terminal section; belongs to the NAD synthetase family.</text>
</comment>
<protein>
    <recommendedName>
        <fullName evidence="2">Glutamine-dependent NAD(+) synthetase</fullName>
        <ecNumber evidence="2">6.3.5.1</ecNumber>
    </recommendedName>
    <alternativeName>
        <fullName evidence="2">NAD(+) synthase [glutamine-hydrolyzing]</fullName>
    </alternativeName>
</protein>
<dbReference type="Pfam" id="PF02540">
    <property type="entry name" value="NAD_synthase"/>
    <property type="match status" value="1"/>
</dbReference>
<evidence type="ECO:0000256" key="2">
    <source>
        <dbReference type="PIRNR" id="PIRNR006630"/>
    </source>
</evidence>
<dbReference type="SUPFAM" id="SSF56317">
    <property type="entry name" value="Carbon-nitrogen hydrolase"/>
    <property type="match status" value="1"/>
</dbReference>
<comment type="pathway">
    <text evidence="2">Cofactor biosynthesis; NAD(+) biosynthesis; NAD(+) from deamido-NAD(+) (L-Gln route): step 1/1.</text>
</comment>
<comment type="catalytic activity">
    <reaction evidence="2">
        <text>deamido-NAD(+) + L-glutamine + ATP + H2O = L-glutamate + AMP + diphosphate + NAD(+) + H(+)</text>
        <dbReference type="Rhea" id="RHEA:24384"/>
        <dbReference type="ChEBI" id="CHEBI:15377"/>
        <dbReference type="ChEBI" id="CHEBI:15378"/>
        <dbReference type="ChEBI" id="CHEBI:29985"/>
        <dbReference type="ChEBI" id="CHEBI:30616"/>
        <dbReference type="ChEBI" id="CHEBI:33019"/>
        <dbReference type="ChEBI" id="CHEBI:57540"/>
        <dbReference type="ChEBI" id="CHEBI:58359"/>
        <dbReference type="ChEBI" id="CHEBI:58437"/>
        <dbReference type="ChEBI" id="CHEBI:456215"/>
        <dbReference type="EC" id="6.3.5.1"/>
    </reaction>
</comment>
<evidence type="ECO:0000256" key="1">
    <source>
        <dbReference type="ARBA" id="ARBA00022598"/>
    </source>
</evidence>
<dbReference type="SUPFAM" id="SSF52402">
    <property type="entry name" value="Adenine nucleotide alpha hydrolases-like"/>
    <property type="match status" value="1"/>
</dbReference>
<evidence type="ECO:0000313" key="4">
    <source>
        <dbReference type="EMBL" id="NYZ21936.1"/>
    </source>
</evidence>
<keyword evidence="2" id="KW-0067">ATP-binding</keyword>
<dbReference type="Gene3D" id="3.40.50.620">
    <property type="entry name" value="HUPs"/>
    <property type="match status" value="1"/>
</dbReference>
<dbReference type="EC" id="6.3.5.1" evidence="2"/>
<dbReference type="PROSITE" id="PS50263">
    <property type="entry name" value="CN_HYDROLASE"/>
    <property type="match status" value="1"/>
</dbReference>
<keyword evidence="2" id="KW-0547">Nucleotide-binding</keyword>
<gene>
    <name evidence="4" type="ORF">HND93_19655</name>
</gene>
<evidence type="ECO:0000259" key="3">
    <source>
        <dbReference type="PROSITE" id="PS50263"/>
    </source>
</evidence>
<dbReference type="InterPro" id="IPR036526">
    <property type="entry name" value="C-N_Hydrolase_sf"/>
</dbReference>
<dbReference type="InterPro" id="IPR014445">
    <property type="entry name" value="Gln-dep_NAD_synthase"/>
</dbReference>
<evidence type="ECO:0000313" key="5">
    <source>
        <dbReference type="Proteomes" id="UP000584642"/>
    </source>
</evidence>
<sequence>MTTDRISIALAQLDCAEGAVTANLDRVRTARAEAAARGADLVLCPEWTASGPPPDGGFAPALLDAVEEGVRALAAETADGGPALLIGAPWRQDGRTHGGLVLLDGGAVATLRFRHHRPEGAPFVAGPVPGPMSVRGVRLGVMAGADLESLDVAETLAESGAEILAVLDAEPFAPGGHDRRVQAAVVRVIECGLPLVRVNPAGGQGRRVFEGASFAIGADRSLRVQATAFEEHLVLTRWERDDDAWICAEGERIAPTEGAEALYRALTLRLAGHANKNGFAGAVVPLNGGLDGALSAALAVDALGAERVRVLLLPGPDSAADRLDDAVETAELLGCRCDRVAIEPALRAFDSMLAPIIAGGDADALDTGLRARVRAVTLATLAEGMAALAVTPADPPPGGFAAFAGVDAAAVRDLVRWRNAHSAPGLRGPAGRVVPARVGG</sequence>
<name>A0ABX2TF55_9PROT</name>
<keyword evidence="1 2" id="KW-0436">Ligase</keyword>
<dbReference type="Gene3D" id="3.60.110.10">
    <property type="entry name" value="Carbon-nitrogen hydrolase"/>
    <property type="match status" value="1"/>
</dbReference>
<keyword evidence="5" id="KW-1185">Reference proteome</keyword>
<reference evidence="4 5" key="1">
    <citation type="submission" date="2020-05" db="EMBL/GenBank/DDBJ databases">
        <title>Azospirillum oleiclasticum sp. nov, a nitrogen-fixing and heavy crude oil-emulsifying bacterium isolated from the crude oil of Yumen Oilfield.</title>
        <authorList>
            <person name="Wu D."/>
            <person name="Cai M."/>
            <person name="Zhang X."/>
        </authorList>
    </citation>
    <scope>NUCLEOTIDE SEQUENCE [LARGE SCALE GENOMIC DNA]</scope>
    <source>
        <strain evidence="4 5">ROY-1-1-2</strain>
    </source>
</reference>
<dbReference type="EMBL" id="JABFDB010000014">
    <property type="protein sequence ID" value="NYZ21936.1"/>
    <property type="molecule type" value="Genomic_DNA"/>
</dbReference>
<proteinExistence type="inferred from homology"/>
<accession>A0ABX2TF55</accession>
<dbReference type="InterPro" id="IPR022310">
    <property type="entry name" value="NAD/GMP_synthase"/>
</dbReference>
<dbReference type="PIRSF" id="PIRSF006630">
    <property type="entry name" value="NADS_GAT"/>
    <property type="match status" value="1"/>
</dbReference>